<dbReference type="OrthoDB" id="1113909at2759"/>
<name>A0A835LKL8_9MAGN</name>
<reference evidence="1 2" key="1">
    <citation type="submission" date="2020-10" db="EMBL/GenBank/DDBJ databases">
        <title>The Coptis chinensis genome and diversification of protoberbering-type alkaloids.</title>
        <authorList>
            <person name="Wang B."/>
            <person name="Shu S."/>
            <person name="Song C."/>
            <person name="Liu Y."/>
        </authorList>
    </citation>
    <scope>NUCLEOTIDE SEQUENCE [LARGE SCALE GENOMIC DNA]</scope>
    <source>
        <strain evidence="1">HL-2020</strain>
        <tissue evidence="1">Leaf</tissue>
    </source>
</reference>
<evidence type="ECO:0000313" key="1">
    <source>
        <dbReference type="EMBL" id="KAF9595957.1"/>
    </source>
</evidence>
<organism evidence="1 2">
    <name type="scientific">Coptis chinensis</name>
    <dbReference type="NCBI Taxonomy" id="261450"/>
    <lineage>
        <taxon>Eukaryota</taxon>
        <taxon>Viridiplantae</taxon>
        <taxon>Streptophyta</taxon>
        <taxon>Embryophyta</taxon>
        <taxon>Tracheophyta</taxon>
        <taxon>Spermatophyta</taxon>
        <taxon>Magnoliopsida</taxon>
        <taxon>Ranunculales</taxon>
        <taxon>Ranunculaceae</taxon>
        <taxon>Coptidoideae</taxon>
        <taxon>Coptis</taxon>
    </lineage>
</organism>
<sequence length="113" mass="13356">MGGSISIPLPKNIPFKFFNMWCTHPNFKEVVLDSWQTPIMGHSIFILTQKLKRLKGVLKKWNKDTFGNIKFKVEAETKKLEHMHEQFENGNVIEDFTMHMVDHENQEELLLQQ</sequence>
<dbReference type="EMBL" id="JADFTS010000007">
    <property type="protein sequence ID" value="KAF9595957.1"/>
    <property type="molecule type" value="Genomic_DNA"/>
</dbReference>
<accession>A0A835LKL8</accession>
<comment type="caution">
    <text evidence="1">The sequence shown here is derived from an EMBL/GenBank/DDBJ whole genome shotgun (WGS) entry which is preliminary data.</text>
</comment>
<gene>
    <name evidence="1" type="ORF">IFM89_006703</name>
</gene>
<proteinExistence type="predicted"/>
<dbReference type="Proteomes" id="UP000631114">
    <property type="component" value="Unassembled WGS sequence"/>
</dbReference>
<protein>
    <submittedName>
        <fullName evidence="1">Uncharacterized protein</fullName>
    </submittedName>
</protein>
<evidence type="ECO:0000313" key="2">
    <source>
        <dbReference type="Proteomes" id="UP000631114"/>
    </source>
</evidence>
<dbReference type="AlphaFoldDB" id="A0A835LKL8"/>
<keyword evidence="2" id="KW-1185">Reference proteome</keyword>